<dbReference type="CDD" id="cd01948">
    <property type="entry name" value="EAL"/>
    <property type="match status" value="1"/>
</dbReference>
<dbReference type="InterPro" id="IPR003018">
    <property type="entry name" value="GAF"/>
</dbReference>
<dbReference type="Pfam" id="PF00563">
    <property type="entry name" value="EAL"/>
    <property type="match status" value="1"/>
</dbReference>
<reference evidence="4 5" key="1">
    <citation type="submission" date="2020-03" db="EMBL/GenBank/DDBJ databases">
        <title>Whole genome shotgun sequence of Phytohabitans houttuyneae NBRC 108639.</title>
        <authorList>
            <person name="Komaki H."/>
            <person name="Tamura T."/>
        </authorList>
    </citation>
    <scope>NUCLEOTIDE SEQUENCE [LARGE SCALE GENOMIC DNA]</scope>
    <source>
        <strain evidence="4 5">NBRC 108639</strain>
    </source>
</reference>
<evidence type="ECO:0000313" key="4">
    <source>
        <dbReference type="EMBL" id="GFJ79034.1"/>
    </source>
</evidence>
<comment type="caution">
    <text evidence="4">The sequence shown here is derived from an EMBL/GenBank/DDBJ whole genome shotgun (WGS) entry which is preliminary data.</text>
</comment>
<dbReference type="InterPro" id="IPR029787">
    <property type="entry name" value="Nucleotide_cyclase"/>
</dbReference>
<dbReference type="SMART" id="SM00267">
    <property type="entry name" value="GGDEF"/>
    <property type="match status" value="1"/>
</dbReference>
<dbReference type="InterPro" id="IPR050706">
    <property type="entry name" value="Cyclic-di-GMP_PDE-like"/>
</dbReference>
<dbReference type="GO" id="GO:0071111">
    <property type="term" value="F:cyclic-guanylate-specific phosphodiesterase activity"/>
    <property type="evidence" value="ECO:0007669"/>
    <property type="project" value="InterPro"/>
</dbReference>
<accession>A0A6V8K5J2</accession>
<dbReference type="Gene3D" id="3.30.70.270">
    <property type="match status" value="1"/>
</dbReference>
<feature type="transmembrane region" description="Helical" evidence="1">
    <location>
        <begin position="158"/>
        <end position="181"/>
    </location>
</feature>
<evidence type="ECO:0000256" key="1">
    <source>
        <dbReference type="SAM" id="Phobius"/>
    </source>
</evidence>
<feature type="domain" description="GGDEF" evidence="3">
    <location>
        <begin position="409"/>
        <end position="542"/>
    </location>
</feature>
<dbReference type="InterPro" id="IPR043128">
    <property type="entry name" value="Rev_trsase/Diguanyl_cyclase"/>
</dbReference>
<evidence type="ECO:0000313" key="5">
    <source>
        <dbReference type="Proteomes" id="UP000482800"/>
    </source>
</evidence>
<proteinExistence type="predicted"/>
<evidence type="ECO:0000259" key="3">
    <source>
        <dbReference type="PROSITE" id="PS50887"/>
    </source>
</evidence>
<dbReference type="Gene3D" id="3.30.450.40">
    <property type="match status" value="1"/>
</dbReference>
<dbReference type="InterPro" id="IPR029016">
    <property type="entry name" value="GAF-like_dom_sf"/>
</dbReference>
<feature type="transmembrane region" description="Helical" evidence="1">
    <location>
        <begin position="20"/>
        <end position="41"/>
    </location>
</feature>
<feature type="transmembrane region" description="Helical" evidence="1">
    <location>
        <begin position="122"/>
        <end position="146"/>
    </location>
</feature>
<dbReference type="PROSITE" id="PS50883">
    <property type="entry name" value="EAL"/>
    <property type="match status" value="1"/>
</dbReference>
<name>A0A6V8K5J2_9ACTN</name>
<dbReference type="SMART" id="SM00065">
    <property type="entry name" value="GAF"/>
    <property type="match status" value="1"/>
</dbReference>
<dbReference type="SUPFAM" id="SSF55073">
    <property type="entry name" value="Nucleotide cyclase"/>
    <property type="match status" value="1"/>
</dbReference>
<dbReference type="NCBIfam" id="TIGR00254">
    <property type="entry name" value="GGDEF"/>
    <property type="match status" value="1"/>
</dbReference>
<dbReference type="PROSITE" id="PS50887">
    <property type="entry name" value="GGDEF"/>
    <property type="match status" value="1"/>
</dbReference>
<dbReference type="InterPro" id="IPR000160">
    <property type="entry name" value="GGDEF_dom"/>
</dbReference>
<keyword evidence="1" id="KW-0472">Membrane</keyword>
<dbReference type="EMBL" id="BLPF01000001">
    <property type="protein sequence ID" value="GFJ79034.1"/>
    <property type="molecule type" value="Genomic_DNA"/>
</dbReference>
<keyword evidence="1" id="KW-1133">Transmembrane helix</keyword>
<keyword evidence="1" id="KW-0812">Transmembrane</keyword>
<dbReference type="InterPro" id="IPR001633">
    <property type="entry name" value="EAL_dom"/>
</dbReference>
<dbReference type="CDD" id="cd01949">
    <property type="entry name" value="GGDEF"/>
    <property type="match status" value="1"/>
</dbReference>
<sequence length="819" mass="88643">MVITTSLALVDDTVTPSDLAIAAALLAILVGAEVAILPFIVRRHNMIVAIYEIPLVLALFFLPPPIVVLTFALGNLITQMRRRLPPVKLWFNVARAAVAAAIACAVMLALPPMRGVGPGTWGILFLAVATYTLVTFFAVIGVFLLVQGVAAAREVLRTGIRTLVITVGVNVAVGLIILIVLQVTPWSALLVLGLAIVLAIFYRSYAVFLSQHRMLSQLYDLSRAIGRGDQEGGLADDLLFRVRALMQAEYATLWLPAQGRYPEVLLSARVDDSGLLDITPTPPLARALAQEGNGRTVTAGSRLETSGELRTALRASGVKDVIVTPLRSGQAVIGTLEVVNRLGDTVHFTAGDVQVLETIAAHAGVAMENSRLVDRLRYDAYHDGLTALANRRRITEALEESVVVRAPGEVVAVLLFDVDRLRDVNESLGHAAGDKLLAEVARRLRAFAPPAALVGRVGGDEFVVTLRSESIEAAAQLATELREQVRDPIMFGTLTLDVDTAVGVVVHPDHGTDPATLLQRADVAATAAKSVPGGVQLFSVGLESRSVRRLELAGDLRRALDNDELEVYFQPKVTLTDRRLVGVECLARWEHPAHGAVSPEDFVAVAEHTGQLSRLTEAVLKEGLRRCREWADADRPLAVAVNLSPRTLVDPGFPARVEALLQEYGVEPEQVTFEIKEDGVTGPTDRPLPTLRRLREIGVRLSVDDFGTGYSSLSYLRRLPVHEVKIDRTFVQGMATDAGDLAIVRAVVALSLQFGLTVVAEGVESELTLDLLKEMGCEIGQGFLFSRPLPYERLEAWFGARTESEPTPLGEVRRLRAVT</sequence>
<feature type="transmembrane region" description="Helical" evidence="1">
    <location>
        <begin position="188"/>
        <end position="208"/>
    </location>
</feature>
<feature type="domain" description="EAL" evidence="2">
    <location>
        <begin position="549"/>
        <end position="802"/>
    </location>
</feature>
<gene>
    <name evidence="4" type="ORF">Phou_032140</name>
</gene>
<dbReference type="Proteomes" id="UP000482800">
    <property type="component" value="Unassembled WGS sequence"/>
</dbReference>
<dbReference type="PANTHER" id="PTHR33121:SF71">
    <property type="entry name" value="OXYGEN SENSOR PROTEIN DOSP"/>
    <property type="match status" value="1"/>
</dbReference>
<organism evidence="4 5">
    <name type="scientific">Phytohabitans houttuyneae</name>
    <dbReference type="NCBI Taxonomy" id="1076126"/>
    <lineage>
        <taxon>Bacteria</taxon>
        <taxon>Bacillati</taxon>
        <taxon>Actinomycetota</taxon>
        <taxon>Actinomycetes</taxon>
        <taxon>Micromonosporales</taxon>
        <taxon>Micromonosporaceae</taxon>
    </lineage>
</organism>
<dbReference type="Pfam" id="PF00990">
    <property type="entry name" value="GGDEF"/>
    <property type="match status" value="1"/>
</dbReference>
<keyword evidence="5" id="KW-1185">Reference proteome</keyword>
<protein>
    <submittedName>
        <fullName evidence="4">Bifunctional diguanylate cyclase/phosphodiesterase</fullName>
    </submittedName>
</protein>
<dbReference type="Pfam" id="PF01590">
    <property type="entry name" value="GAF"/>
    <property type="match status" value="1"/>
</dbReference>
<dbReference type="SUPFAM" id="SSF55781">
    <property type="entry name" value="GAF domain-like"/>
    <property type="match status" value="1"/>
</dbReference>
<reference evidence="4 5" key="2">
    <citation type="submission" date="2020-03" db="EMBL/GenBank/DDBJ databases">
        <authorList>
            <person name="Ichikawa N."/>
            <person name="Kimura A."/>
            <person name="Kitahashi Y."/>
            <person name="Uohara A."/>
        </authorList>
    </citation>
    <scope>NUCLEOTIDE SEQUENCE [LARGE SCALE GENOMIC DNA]</scope>
    <source>
        <strain evidence="4 5">NBRC 108639</strain>
    </source>
</reference>
<feature type="transmembrane region" description="Helical" evidence="1">
    <location>
        <begin position="53"/>
        <end position="77"/>
    </location>
</feature>
<dbReference type="InterPro" id="IPR035919">
    <property type="entry name" value="EAL_sf"/>
</dbReference>
<evidence type="ECO:0000259" key="2">
    <source>
        <dbReference type="PROSITE" id="PS50883"/>
    </source>
</evidence>
<dbReference type="Gene3D" id="3.20.20.450">
    <property type="entry name" value="EAL domain"/>
    <property type="match status" value="1"/>
</dbReference>
<feature type="transmembrane region" description="Helical" evidence="1">
    <location>
        <begin position="89"/>
        <end position="110"/>
    </location>
</feature>
<dbReference type="SMART" id="SM00052">
    <property type="entry name" value="EAL"/>
    <property type="match status" value="1"/>
</dbReference>
<dbReference type="SUPFAM" id="SSF141868">
    <property type="entry name" value="EAL domain-like"/>
    <property type="match status" value="1"/>
</dbReference>
<dbReference type="PANTHER" id="PTHR33121">
    <property type="entry name" value="CYCLIC DI-GMP PHOSPHODIESTERASE PDEF"/>
    <property type="match status" value="1"/>
</dbReference>
<dbReference type="AlphaFoldDB" id="A0A6V8K5J2"/>